<keyword evidence="2" id="KW-1185">Reference proteome</keyword>
<evidence type="ECO:0000313" key="1">
    <source>
        <dbReference type="EMBL" id="TBU56095.1"/>
    </source>
</evidence>
<dbReference type="EMBL" id="ML145157">
    <property type="protein sequence ID" value="TBU56095.1"/>
    <property type="molecule type" value="Genomic_DNA"/>
</dbReference>
<organism evidence="1 2">
    <name type="scientific">Dichomitus squalens</name>
    <dbReference type="NCBI Taxonomy" id="114155"/>
    <lineage>
        <taxon>Eukaryota</taxon>
        <taxon>Fungi</taxon>
        <taxon>Dikarya</taxon>
        <taxon>Basidiomycota</taxon>
        <taxon>Agaricomycotina</taxon>
        <taxon>Agaricomycetes</taxon>
        <taxon>Polyporales</taxon>
        <taxon>Polyporaceae</taxon>
        <taxon>Dichomitus</taxon>
    </lineage>
</organism>
<gene>
    <name evidence="1" type="ORF">BD310DRAFT_932128</name>
</gene>
<reference evidence="1 2" key="1">
    <citation type="submission" date="2019-01" db="EMBL/GenBank/DDBJ databases">
        <title>Draft genome sequences of three monokaryotic isolates of the white-rot basidiomycete fungus Dichomitus squalens.</title>
        <authorList>
            <consortium name="DOE Joint Genome Institute"/>
            <person name="Lopez S.C."/>
            <person name="Andreopoulos B."/>
            <person name="Pangilinan J."/>
            <person name="Lipzen A."/>
            <person name="Riley R."/>
            <person name="Ahrendt S."/>
            <person name="Ng V."/>
            <person name="Barry K."/>
            <person name="Daum C."/>
            <person name="Grigoriev I.V."/>
            <person name="Hilden K.S."/>
            <person name="Makela M.R."/>
            <person name="de Vries R.P."/>
        </authorList>
    </citation>
    <scope>NUCLEOTIDE SEQUENCE [LARGE SCALE GENOMIC DNA]</scope>
    <source>
        <strain evidence="1 2">CBS 464.89</strain>
    </source>
</reference>
<protein>
    <submittedName>
        <fullName evidence="1">Uncharacterized protein</fullName>
    </submittedName>
</protein>
<proteinExistence type="predicted"/>
<dbReference type="AlphaFoldDB" id="A0A4Q9PPI6"/>
<accession>A0A4Q9PPI6</accession>
<dbReference type="Proteomes" id="UP000292082">
    <property type="component" value="Unassembled WGS sequence"/>
</dbReference>
<sequence>MRMHRRVLAPADWGTTLILLGGPRGKPAGKTHSSRPHATPCLPEVSAGKMYSPLRTSESGAVSHLERRACAEAVHMYKRHTRLKVLTVATCSAQCDICFRVVIKHVGGPRIEWLLVPRAVTVHTSWKMKKPVYIEHFRHLLRLTIELPLVVSKGRMRRG</sequence>
<evidence type="ECO:0000313" key="2">
    <source>
        <dbReference type="Proteomes" id="UP000292082"/>
    </source>
</evidence>
<name>A0A4Q9PPI6_9APHY</name>